<organism evidence="3 4">
    <name type="scientific">Chaetomium fimeti</name>
    <dbReference type="NCBI Taxonomy" id="1854472"/>
    <lineage>
        <taxon>Eukaryota</taxon>
        <taxon>Fungi</taxon>
        <taxon>Dikarya</taxon>
        <taxon>Ascomycota</taxon>
        <taxon>Pezizomycotina</taxon>
        <taxon>Sordariomycetes</taxon>
        <taxon>Sordariomycetidae</taxon>
        <taxon>Sordariales</taxon>
        <taxon>Chaetomiaceae</taxon>
        <taxon>Chaetomium</taxon>
    </lineage>
</organism>
<dbReference type="Gene3D" id="3.40.50.150">
    <property type="entry name" value="Vaccinia Virus protein VP39"/>
    <property type="match status" value="1"/>
</dbReference>
<dbReference type="GeneID" id="87838214"/>
<evidence type="ECO:0000313" key="4">
    <source>
        <dbReference type="Proteomes" id="UP001278766"/>
    </source>
</evidence>
<sequence>MAEKADNQGPAPKETTFRSFTPEQSANYAENRLDYHPRLYNLVLSHHQSTGGQLDTLLDVGCGPGTAVRSLASVFNHALGIDPSEGMITTARSIGGVTHTDETIRFEACTIDDVSAQTPTATSPGPLQAAGSVDLITAATAAHWFDMAVFWPRAARLLKPGGSVALWVSGPILVDPSMPGGVAIQAAIDGFEQALDAYMVPGNRVGRGLYVDLTLPWMLEAPVPEFERDSFLRKEWDVGEGKEPIDEFYRNQRPPNVDVLVMVLATASPYIRWREANAGSVGTEADPLQVMRKEIEKVMQDAGMDPKTGLIEGGVGAALLMVKKKAD</sequence>
<dbReference type="CDD" id="cd02440">
    <property type="entry name" value="AdoMet_MTases"/>
    <property type="match status" value="1"/>
</dbReference>
<reference evidence="3" key="2">
    <citation type="submission" date="2023-06" db="EMBL/GenBank/DDBJ databases">
        <authorList>
            <consortium name="Lawrence Berkeley National Laboratory"/>
            <person name="Haridas S."/>
            <person name="Hensen N."/>
            <person name="Bonometti L."/>
            <person name="Westerberg I."/>
            <person name="Brannstrom I.O."/>
            <person name="Guillou S."/>
            <person name="Cros-Aarteil S."/>
            <person name="Calhoun S."/>
            <person name="Kuo A."/>
            <person name="Mondo S."/>
            <person name="Pangilinan J."/>
            <person name="Riley R."/>
            <person name="Labutti K."/>
            <person name="Andreopoulos B."/>
            <person name="Lipzen A."/>
            <person name="Chen C."/>
            <person name="Yanf M."/>
            <person name="Daum C."/>
            <person name="Ng V."/>
            <person name="Clum A."/>
            <person name="Steindorff A."/>
            <person name="Ohm R."/>
            <person name="Martin F."/>
            <person name="Silar P."/>
            <person name="Natvig D."/>
            <person name="Lalanne C."/>
            <person name="Gautier V."/>
            <person name="Ament-Velasquez S.L."/>
            <person name="Kruys A."/>
            <person name="Hutchinson M.I."/>
            <person name="Powell A.J."/>
            <person name="Barry K."/>
            <person name="Miller A.N."/>
            <person name="Grigoriev I.V."/>
            <person name="Debuchy R."/>
            <person name="Gladieux P."/>
            <person name="Thoren M.H."/>
            <person name="Johannesson H."/>
        </authorList>
    </citation>
    <scope>NUCLEOTIDE SEQUENCE</scope>
    <source>
        <strain evidence="3">CBS 168.71</strain>
    </source>
</reference>
<dbReference type="InterPro" id="IPR013216">
    <property type="entry name" value="Methyltransf_11"/>
</dbReference>
<dbReference type="SUPFAM" id="SSF53335">
    <property type="entry name" value="S-adenosyl-L-methionine-dependent methyltransferases"/>
    <property type="match status" value="1"/>
</dbReference>
<gene>
    <name evidence="3" type="ORF">B0H64DRAFT_342944</name>
</gene>
<dbReference type="GO" id="GO:0008757">
    <property type="term" value="F:S-adenosylmethionine-dependent methyltransferase activity"/>
    <property type="evidence" value="ECO:0007669"/>
    <property type="project" value="InterPro"/>
</dbReference>
<proteinExistence type="predicted"/>
<dbReference type="Proteomes" id="UP001278766">
    <property type="component" value="Unassembled WGS sequence"/>
</dbReference>
<dbReference type="AlphaFoldDB" id="A0AAE0HC73"/>
<dbReference type="GO" id="GO:0032259">
    <property type="term" value="P:methylation"/>
    <property type="evidence" value="ECO:0007669"/>
    <property type="project" value="UniProtKB-KW"/>
</dbReference>
<dbReference type="PANTHER" id="PTHR44942">
    <property type="entry name" value="METHYLTRANSF_11 DOMAIN-CONTAINING PROTEIN"/>
    <property type="match status" value="1"/>
</dbReference>
<evidence type="ECO:0000313" key="3">
    <source>
        <dbReference type="EMBL" id="KAK3293873.1"/>
    </source>
</evidence>
<dbReference type="InterPro" id="IPR051052">
    <property type="entry name" value="Diverse_substrate_MTase"/>
</dbReference>
<feature type="region of interest" description="Disordered" evidence="1">
    <location>
        <begin position="1"/>
        <end position="23"/>
    </location>
</feature>
<evidence type="ECO:0000259" key="2">
    <source>
        <dbReference type="Pfam" id="PF08241"/>
    </source>
</evidence>
<keyword evidence="3" id="KW-0489">Methyltransferase</keyword>
<dbReference type="RefSeq" id="XP_062657387.1">
    <property type="nucleotide sequence ID" value="XM_062801266.1"/>
</dbReference>
<name>A0AAE0HC73_9PEZI</name>
<dbReference type="EMBL" id="JAUEPN010000005">
    <property type="protein sequence ID" value="KAK3293873.1"/>
    <property type="molecule type" value="Genomic_DNA"/>
</dbReference>
<dbReference type="Pfam" id="PF08241">
    <property type="entry name" value="Methyltransf_11"/>
    <property type="match status" value="1"/>
</dbReference>
<comment type="caution">
    <text evidence="3">The sequence shown here is derived from an EMBL/GenBank/DDBJ whole genome shotgun (WGS) entry which is preliminary data.</text>
</comment>
<dbReference type="InterPro" id="IPR029063">
    <property type="entry name" value="SAM-dependent_MTases_sf"/>
</dbReference>
<keyword evidence="3" id="KW-0808">Transferase</keyword>
<keyword evidence="4" id="KW-1185">Reference proteome</keyword>
<reference evidence="3" key="1">
    <citation type="journal article" date="2023" name="Mol. Phylogenet. Evol.">
        <title>Genome-scale phylogeny and comparative genomics of the fungal order Sordariales.</title>
        <authorList>
            <person name="Hensen N."/>
            <person name="Bonometti L."/>
            <person name="Westerberg I."/>
            <person name="Brannstrom I.O."/>
            <person name="Guillou S."/>
            <person name="Cros-Aarteil S."/>
            <person name="Calhoun S."/>
            <person name="Haridas S."/>
            <person name="Kuo A."/>
            <person name="Mondo S."/>
            <person name="Pangilinan J."/>
            <person name="Riley R."/>
            <person name="LaButti K."/>
            <person name="Andreopoulos B."/>
            <person name="Lipzen A."/>
            <person name="Chen C."/>
            <person name="Yan M."/>
            <person name="Daum C."/>
            <person name="Ng V."/>
            <person name="Clum A."/>
            <person name="Steindorff A."/>
            <person name="Ohm R.A."/>
            <person name="Martin F."/>
            <person name="Silar P."/>
            <person name="Natvig D.O."/>
            <person name="Lalanne C."/>
            <person name="Gautier V."/>
            <person name="Ament-Velasquez S.L."/>
            <person name="Kruys A."/>
            <person name="Hutchinson M.I."/>
            <person name="Powell A.J."/>
            <person name="Barry K."/>
            <person name="Miller A.N."/>
            <person name="Grigoriev I.V."/>
            <person name="Debuchy R."/>
            <person name="Gladieux P."/>
            <person name="Hiltunen Thoren M."/>
            <person name="Johannesson H."/>
        </authorList>
    </citation>
    <scope>NUCLEOTIDE SEQUENCE</scope>
    <source>
        <strain evidence="3">CBS 168.71</strain>
    </source>
</reference>
<feature type="domain" description="Methyltransferase type 11" evidence="2">
    <location>
        <begin position="58"/>
        <end position="165"/>
    </location>
</feature>
<evidence type="ECO:0000256" key="1">
    <source>
        <dbReference type="SAM" id="MobiDB-lite"/>
    </source>
</evidence>
<accession>A0AAE0HC73</accession>
<dbReference type="PANTHER" id="PTHR44942:SF10">
    <property type="entry name" value="METHYLTRANSFERASE TYPE 11 DOMAIN-CONTAINING PROTEIN"/>
    <property type="match status" value="1"/>
</dbReference>
<protein>
    <submittedName>
        <fullName evidence="3">S-adenosyl-L-methionine-dependent methyltransferase</fullName>
    </submittedName>
</protein>